<dbReference type="PANTHER" id="PTHR30589">
    <property type="entry name" value="PROLIPOPROTEIN DIACYLGLYCERYL TRANSFERASE"/>
    <property type="match status" value="1"/>
</dbReference>
<dbReference type="eggNOG" id="COG0682">
    <property type="taxonomic scope" value="Bacteria"/>
</dbReference>
<accession>I0INB2</accession>
<evidence type="ECO:0000256" key="2">
    <source>
        <dbReference type="ARBA" id="ARBA00022475"/>
    </source>
</evidence>
<keyword evidence="7" id="KW-0997">Cell inner membrane</keyword>
<dbReference type="PROSITE" id="PS01311">
    <property type="entry name" value="LGT"/>
    <property type="match status" value="1"/>
</dbReference>
<dbReference type="EMBL" id="AP012342">
    <property type="protein sequence ID" value="BAM06761.1"/>
    <property type="molecule type" value="Genomic_DNA"/>
</dbReference>
<comment type="pathway">
    <text evidence="7">Protein modification; lipoprotein biosynthesis (diacylglyceryl transfer).</text>
</comment>
<feature type="transmembrane region" description="Helical" evidence="7">
    <location>
        <begin position="228"/>
        <end position="252"/>
    </location>
</feature>
<keyword evidence="8" id="KW-0449">Lipoprotein</keyword>
<dbReference type="PATRIC" id="fig|1162668.3.peg.1238"/>
<evidence type="ECO:0000256" key="5">
    <source>
        <dbReference type="ARBA" id="ARBA00022989"/>
    </source>
</evidence>
<evidence type="ECO:0000256" key="3">
    <source>
        <dbReference type="ARBA" id="ARBA00022679"/>
    </source>
</evidence>
<proteinExistence type="inferred from homology"/>
<keyword evidence="2 7" id="KW-1003">Cell membrane</keyword>
<evidence type="ECO:0000256" key="4">
    <source>
        <dbReference type="ARBA" id="ARBA00022692"/>
    </source>
</evidence>
<feature type="transmembrane region" description="Helical" evidence="7">
    <location>
        <begin position="57"/>
        <end position="78"/>
    </location>
</feature>
<dbReference type="UniPathway" id="UPA00664"/>
<evidence type="ECO:0000313" key="8">
    <source>
        <dbReference type="EMBL" id="BAM06761.1"/>
    </source>
</evidence>
<dbReference type="EC" id="2.5.1.145" evidence="7"/>
<organism evidence="8 9">
    <name type="scientific">Leptospirillum ferrooxidans (strain C2-3)</name>
    <dbReference type="NCBI Taxonomy" id="1162668"/>
    <lineage>
        <taxon>Bacteria</taxon>
        <taxon>Pseudomonadati</taxon>
        <taxon>Nitrospirota</taxon>
        <taxon>Nitrospiria</taxon>
        <taxon>Nitrospirales</taxon>
        <taxon>Nitrospiraceae</taxon>
        <taxon>Leptospirillum</taxon>
    </lineage>
</organism>
<comment type="similarity">
    <text evidence="1 7">Belongs to the Lgt family.</text>
</comment>
<gene>
    <name evidence="7" type="primary">lgt</name>
    <name evidence="8" type="ordered locus">LFE_1068</name>
</gene>
<comment type="function">
    <text evidence="7">Catalyzes the transfer of the diacylglyceryl group from phosphatidylglycerol to the sulfhydryl group of the N-terminal cysteine of a prolipoprotein, the first step in the formation of mature lipoproteins.</text>
</comment>
<feature type="transmembrane region" description="Helical" evidence="7">
    <location>
        <begin position="90"/>
        <end position="111"/>
    </location>
</feature>
<dbReference type="PANTHER" id="PTHR30589:SF0">
    <property type="entry name" value="PHOSPHATIDYLGLYCEROL--PROLIPOPROTEIN DIACYLGLYCERYL TRANSFERASE"/>
    <property type="match status" value="1"/>
</dbReference>
<dbReference type="GO" id="GO:0042158">
    <property type="term" value="P:lipoprotein biosynthetic process"/>
    <property type="evidence" value="ECO:0007669"/>
    <property type="project" value="UniProtKB-UniRule"/>
</dbReference>
<comment type="catalytic activity">
    <reaction evidence="7">
        <text>L-cysteinyl-[prolipoprotein] + a 1,2-diacyl-sn-glycero-3-phospho-(1'-sn-glycerol) = an S-1,2-diacyl-sn-glyceryl-L-cysteinyl-[prolipoprotein] + sn-glycerol 1-phosphate + H(+)</text>
        <dbReference type="Rhea" id="RHEA:56712"/>
        <dbReference type="Rhea" id="RHEA-COMP:14679"/>
        <dbReference type="Rhea" id="RHEA-COMP:14680"/>
        <dbReference type="ChEBI" id="CHEBI:15378"/>
        <dbReference type="ChEBI" id="CHEBI:29950"/>
        <dbReference type="ChEBI" id="CHEBI:57685"/>
        <dbReference type="ChEBI" id="CHEBI:64716"/>
        <dbReference type="ChEBI" id="CHEBI:140658"/>
        <dbReference type="EC" id="2.5.1.145"/>
    </reaction>
</comment>
<keyword evidence="3 7" id="KW-0808">Transferase</keyword>
<keyword evidence="9" id="KW-1185">Reference proteome</keyword>
<keyword evidence="5 7" id="KW-1133">Transmembrane helix</keyword>
<reference evidence="9" key="2">
    <citation type="submission" date="2012-03" db="EMBL/GenBank/DDBJ databases">
        <title>The complete genome sequence of the pioneer microbe on fresh volcanic deposit, Leptospirillum ferrooxidans strain C2-3.</title>
        <authorList>
            <person name="Fujimura R."/>
            <person name="Sato Y."/>
            <person name="Nishizawa T."/>
            <person name="Nanba K."/>
            <person name="Oshima K."/>
            <person name="Hattori M."/>
            <person name="Kamijo T."/>
            <person name="Ohta H."/>
        </authorList>
    </citation>
    <scope>NUCLEOTIDE SEQUENCE [LARGE SCALE GENOMIC DNA]</scope>
    <source>
        <strain evidence="9">C2-3</strain>
    </source>
</reference>
<feature type="transmembrane region" description="Helical" evidence="7">
    <location>
        <begin position="20"/>
        <end position="37"/>
    </location>
</feature>
<dbReference type="KEGG" id="lfc:LFE_1068"/>
<dbReference type="Proteomes" id="UP000007382">
    <property type="component" value="Chromosome"/>
</dbReference>
<dbReference type="HOGENOM" id="CLU_013386_1_0_0"/>
<feature type="transmembrane region" description="Helical" evidence="7">
    <location>
        <begin position="199"/>
        <end position="216"/>
    </location>
</feature>
<feature type="transmembrane region" description="Helical" evidence="7">
    <location>
        <begin position="123"/>
        <end position="144"/>
    </location>
</feature>
<dbReference type="HAMAP" id="MF_01147">
    <property type="entry name" value="Lgt"/>
    <property type="match status" value="1"/>
</dbReference>
<sequence>MIPYPQIDPVLIHAGPIKVRWYGLMYVIGFIAAYFVLRSQIRRKPIGLDQEGIYDFLSSAAFGVILGGRLGYVLFYNLSYYVSHPLEVFAVWEGGMSFHGGFIGVLIAGWLFTRKRGIPFMDLADLAVLPVPIALFMGRIGNFINGELFGRETDVPWCMEFPMGGPICRHPSELYEAGMEGVLLFLLLFFLSRRNLPKGVVFWSFIGGYGVFRTIGEFFRQPDIQIGFLFDGITMGQLLSVPMAILGIGMAIRAYRVPSEGPSGLPPTQI</sequence>
<dbReference type="STRING" id="1162668.LFE_1068"/>
<evidence type="ECO:0000256" key="7">
    <source>
        <dbReference type="HAMAP-Rule" id="MF_01147"/>
    </source>
</evidence>
<evidence type="ECO:0000256" key="1">
    <source>
        <dbReference type="ARBA" id="ARBA00007150"/>
    </source>
</evidence>
<comment type="subcellular location">
    <subcellularLocation>
        <location evidence="7">Cell inner membrane</location>
        <topology evidence="7">Multi-pass membrane protein</topology>
    </subcellularLocation>
</comment>
<feature type="binding site" evidence="7">
    <location>
        <position position="139"/>
    </location>
    <ligand>
        <name>a 1,2-diacyl-sn-glycero-3-phospho-(1'-sn-glycerol)</name>
        <dbReference type="ChEBI" id="CHEBI:64716"/>
    </ligand>
</feature>
<dbReference type="NCBIfam" id="TIGR00544">
    <property type="entry name" value="lgt"/>
    <property type="match status" value="1"/>
</dbReference>
<dbReference type="InterPro" id="IPR001640">
    <property type="entry name" value="Lgt"/>
</dbReference>
<feature type="transmembrane region" description="Helical" evidence="7">
    <location>
        <begin position="174"/>
        <end position="192"/>
    </location>
</feature>
<evidence type="ECO:0000256" key="6">
    <source>
        <dbReference type="ARBA" id="ARBA00023136"/>
    </source>
</evidence>
<name>I0INB2_LEPFC</name>
<dbReference type="GO" id="GO:0005886">
    <property type="term" value="C:plasma membrane"/>
    <property type="evidence" value="ECO:0007669"/>
    <property type="project" value="UniProtKB-SubCell"/>
</dbReference>
<reference evidence="8 9" key="1">
    <citation type="journal article" date="2012" name="J. Bacteriol.">
        <title>Complete Genome Sequence of Leptospirillum ferrooxidans Strain C2-3, Isolated from a Fresh Volcanic Ash Deposit on the Island of Miyake, Japan.</title>
        <authorList>
            <person name="Fujimura R."/>
            <person name="Sato Y."/>
            <person name="Nishizawa T."/>
            <person name="Oshima K."/>
            <person name="Kim S.-W."/>
            <person name="Hattori M."/>
            <person name="Kamijo T."/>
            <person name="Ohta H."/>
        </authorList>
    </citation>
    <scope>NUCLEOTIDE SEQUENCE [LARGE SCALE GENOMIC DNA]</scope>
    <source>
        <strain evidence="8 9">C2-3</strain>
    </source>
</reference>
<protein>
    <recommendedName>
        <fullName evidence="7">Phosphatidylglycerol--prolipoprotein diacylglyceryl transferase</fullName>
        <ecNumber evidence="7">2.5.1.145</ecNumber>
    </recommendedName>
</protein>
<dbReference type="AlphaFoldDB" id="I0INB2"/>
<dbReference type="GO" id="GO:0008961">
    <property type="term" value="F:phosphatidylglycerol-prolipoprotein diacylglyceryl transferase activity"/>
    <property type="evidence" value="ECO:0007669"/>
    <property type="project" value="UniProtKB-UniRule"/>
</dbReference>
<keyword evidence="6 7" id="KW-0472">Membrane</keyword>
<keyword evidence="4 7" id="KW-0812">Transmembrane</keyword>
<dbReference type="Pfam" id="PF01790">
    <property type="entry name" value="LGT"/>
    <property type="match status" value="1"/>
</dbReference>
<evidence type="ECO:0000313" key="9">
    <source>
        <dbReference type="Proteomes" id="UP000007382"/>
    </source>
</evidence>